<reference evidence="3" key="1">
    <citation type="submission" date="2017-11" db="EMBL/GenBank/DDBJ databases">
        <title>The draft genome sequence of Chromatocurvus sp. F02.</title>
        <authorList>
            <person name="Du Z.-J."/>
            <person name="Chang Y.-Q."/>
        </authorList>
    </citation>
    <scope>NUCLEOTIDE SEQUENCE [LARGE SCALE GENOMIC DNA]</scope>
    <source>
        <strain evidence="3">F02</strain>
    </source>
</reference>
<keyword evidence="1" id="KW-0732">Signal</keyword>
<dbReference type="RefSeq" id="WP_101520344.1">
    <property type="nucleotide sequence ID" value="NZ_PKLZ01000002.1"/>
</dbReference>
<dbReference type="Proteomes" id="UP000234845">
    <property type="component" value="Unassembled WGS sequence"/>
</dbReference>
<comment type="caution">
    <text evidence="2">The sequence shown here is derived from an EMBL/GenBank/DDBJ whole genome shotgun (WGS) entry which is preliminary data.</text>
</comment>
<protein>
    <recommendedName>
        <fullName evidence="4">DUF4412 domain-containing protein</fullName>
    </recommendedName>
</protein>
<evidence type="ECO:0008006" key="4">
    <source>
        <dbReference type="Google" id="ProtNLM"/>
    </source>
</evidence>
<accession>A0A2N5Y5I8</accession>
<evidence type="ECO:0000313" key="2">
    <source>
        <dbReference type="EMBL" id="PLW83663.1"/>
    </source>
</evidence>
<dbReference type="AlphaFoldDB" id="A0A2N5Y5I8"/>
<keyword evidence="3" id="KW-1185">Reference proteome</keyword>
<dbReference type="OrthoDB" id="6195703at2"/>
<evidence type="ECO:0000313" key="3">
    <source>
        <dbReference type="Proteomes" id="UP000234845"/>
    </source>
</evidence>
<feature type="chain" id="PRO_5014924516" description="DUF4412 domain-containing protein" evidence="1">
    <location>
        <begin position="21"/>
        <end position="229"/>
    </location>
</feature>
<proteinExistence type="predicted"/>
<evidence type="ECO:0000256" key="1">
    <source>
        <dbReference type="SAM" id="SignalP"/>
    </source>
</evidence>
<sequence length="229" mass="25561">MLKTFISLLGMMSVIATANADSDCVDPSTVVGGVFEITSGSDQAVKSLTLLRQTPARVVYLMTTENMTRIYENYGGGRVAVTEYFDLESKGVEHEPSVDIAPNGWDTLYQLLPSAEAGRLQHVGEEQYRCLTVARYESHTSEPRLALSYLDEVQLPLALTSETAGTTLTWKLTELVTDTRILDETLTRVASYKTFDFADLGDHEDEVFFRNGEYLQYQRNVHAHGGHEH</sequence>
<gene>
    <name evidence="2" type="ORF">CWI75_04750</name>
</gene>
<organism evidence="2 3">
    <name type="scientific">Kineobactrum sediminis</name>
    <dbReference type="NCBI Taxonomy" id="1905677"/>
    <lineage>
        <taxon>Bacteria</taxon>
        <taxon>Pseudomonadati</taxon>
        <taxon>Pseudomonadota</taxon>
        <taxon>Gammaproteobacteria</taxon>
        <taxon>Cellvibrionales</taxon>
        <taxon>Halieaceae</taxon>
        <taxon>Kineobactrum</taxon>
    </lineage>
</organism>
<feature type="signal peptide" evidence="1">
    <location>
        <begin position="1"/>
        <end position="20"/>
    </location>
</feature>
<dbReference type="EMBL" id="PKLZ01000002">
    <property type="protein sequence ID" value="PLW83663.1"/>
    <property type="molecule type" value="Genomic_DNA"/>
</dbReference>
<name>A0A2N5Y5I8_9GAMM</name>